<reference evidence="1 2" key="1">
    <citation type="journal article" date="2023" name="BMC Biotechnol.">
        <title>Vitis rotundifolia cv Carlos genome sequencing.</title>
        <authorList>
            <person name="Huff M."/>
            <person name="Hulse-Kemp A."/>
            <person name="Scheffler B."/>
            <person name="Youngblood R."/>
            <person name="Simpson S."/>
            <person name="Babiker E."/>
            <person name="Staton M."/>
        </authorList>
    </citation>
    <scope>NUCLEOTIDE SEQUENCE [LARGE SCALE GENOMIC DNA]</scope>
    <source>
        <tissue evidence="1">Leaf</tissue>
    </source>
</reference>
<dbReference type="Proteomes" id="UP001168098">
    <property type="component" value="Unassembled WGS sequence"/>
</dbReference>
<sequence>MAQRMVEGTLGGVIGRYVKPFGNSQFGEGRTGNERKVLAKDCPLDKALHGNQHPFPSASRFNAHKGSVPLLSTQKYKEVGTLLPFSLPSNIFSLAK</sequence>
<evidence type="ECO:0000313" key="1">
    <source>
        <dbReference type="EMBL" id="KAJ9708386.1"/>
    </source>
</evidence>
<name>A0AA39E3Q0_VITRO</name>
<protein>
    <submittedName>
        <fullName evidence="1">Uncharacterized protein</fullName>
    </submittedName>
</protein>
<comment type="caution">
    <text evidence="1">The sequence shown here is derived from an EMBL/GenBank/DDBJ whole genome shotgun (WGS) entry which is preliminary data.</text>
</comment>
<dbReference type="AlphaFoldDB" id="A0AA39E3Q0"/>
<dbReference type="EMBL" id="JARBHA010000001">
    <property type="protein sequence ID" value="KAJ9708386.1"/>
    <property type="molecule type" value="Genomic_DNA"/>
</dbReference>
<organism evidence="1 2">
    <name type="scientific">Vitis rotundifolia</name>
    <name type="common">Muscadine grape</name>
    <dbReference type="NCBI Taxonomy" id="103349"/>
    <lineage>
        <taxon>Eukaryota</taxon>
        <taxon>Viridiplantae</taxon>
        <taxon>Streptophyta</taxon>
        <taxon>Embryophyta</taxon>
        <taxon>Tracheophyta</taxon>
        <taxon>Spermatophyta</taxon>
        <taxon>Magnoliopsida</taxon>
        <taxon>eudicotyledons</taxon>
        <taxon>Gunneridae</taxon>
        <taxon>Pentapetalae</taxon>
        <taxon>rosids</taxon>
        <taxon>Vitales</taxon>
        <taxon>Vitaceae</taxon>
        <taxon>Viteae</taxon>
        <taxon>Vitis</taxon>
    </lineage>
</organism>
<evidence type="ECO:0000313" key="2">
    <source>
        <dbReference type="Proteomes" id="UP001168098"/>
    </source>
</evidence>
<proteinExistence type="predicted"/>
<accession>A0AA39E3Q0</accession>
<gene>
    <name evidence="1" type="ORF">PVL29_000434</name>
</gene>
<keyword evidence="2" id="KW-1185">Reference proteome</keyword>